<evidence type="ECO:0000313" key="1">
    <source>
        <dbReference type="EMBL" id="MCV3272743.1"/>
    </source>
</evidence>
<evidence type="ECO:0000313" key="2">
    <source>
        <dbReference type="Proteomes" id="UP001208690"/>
    </source>
</evidence>
<gene>
    <name evidence="1" type="ORF">MUB52_15020</name>
</gene>
<name>A0ABT3BGQ0_9RHOB</name>
<evidence type="ECO:0008006" key="3">
    <source>
        <dbReference type="Google" id="ProtNLM"/>
    </source>
</evidence>
<dbReference type="RefSeq" id="WP_263845063.1">
    <property type="nucleotide sequence ID" value="NZ_JALIEB010000010.1"/>
</dbReference>
<sequence length="188" mass="20051">MDRDQNILDYLQDRLTAADREAFEAAMAQDGSLAAEVSVMRSVRAQLAAAPKHESADAVWQRLSAEMESRPPAANDDRPPWQQLLKYAAVAVLAVAAWQVTIVPRMGEAPGGFRTASEQPAAFTFQVKFVESATLGEIAAVLGPLGGTITDGPSALGLVRLSFAEAGLRDEALKALEGQVELVEFVAD</sequence>
<reference evidence="1 2" key="1">
    <citation type="submission" date="2022-04" db="EMBL/GenBank/DDBJ databases">
        <title>Roseobacter sp. WL0113 is a bacterium isolated from neritic sediment.</title>
        <authorList>
            <person name="Wang L."/>
            <person name="He W."/>
            <person name="Zhang D.-F."/>
        </authorList>
    </citation>
    <scope>NUCLEOTIDE SEQUENCE [LARGE SCALE GENOMIC DNA]</scope>
    <source>
        <strain evidence="1 2">WL0113</strain>
    </source>
</reference>
<protein>
    <recommendedName>
        <fullName evidence="3">Zinc-finger domain-containing protein</fullName>
    </recommendedName>
</protein>
<keyword evidence="2" id="KW-1185">Reference proteome</keyword>
<comment type="caution">
    <text evidence="1">The sequence shown here is derived from an EMBL/GenBank/DDBJ whole genome shotgun (WGS) entry which is preliminary data.</text>
</comment>
<dbReference type="EMBL" id="JALIEB010000010">
    <property type="protein sequence ID" value="MCV3272743.1"/>
    <property type="molecule type" value="Genomic_DNA"/>
</dbReference>
<organism evidence="1 2">
    <name type="scientific">Roseobacter sinensis</name>
    <dbReference type="NCBI Taxonomy" id="2931391"/>
    <lineage>
        <taxon>Bacteria</taxon>
        <taxon>Pseudomonadati</taxon>
        <taxon>Pseudomonadota</taxon>
        <taxon>Alphaproteobacteria</taxon>
        <taxon>Rhodobacterales</taxon>
        <taxon>Roseobacteraceae</taxon>
        <taxon>Roseobacter</taxon>
    </lineage>
</organism>
<dbReference type="Proteomes" id="UP001208690">
    <property type="component" value="Unassembled WGS sequence"/>
</dbReference>
<accession>A0ABT3BGQ0</accession>
<proteinExistence type="predicted"/>